<sequence length="839" mass="92655">MSSNQDADDFKIWLKSALGEEPSMSDGDFYTEADKLWNTLSPLQRHSLASAMRDVWDARRGVDAADEALRTAATEVSDVTTATAHEAWDKFLHQLEARRPLLANLSALISKLQTPQQPATAGEGDLAISLKQHLQHCTKTSQDGLTANNKWLETCSGFGSKWTRRALDQVKNLAKEVLEALSDTDAAFPPAKGKLKSPPKPAQGNDGREEVPQPGGTLQADAAPPVKGKPKSPSKRPRTDDDQEEAAQPAAESPKKVRKEKSPNAQAGAAPSQQPEIPANPLPTIAGTLQNPNNSPPARFPRTPHGEEGAHARWLFDEEMNFSDAFRRYCMGELVHAQALGAYNTMDDLEPLARILELLHTCVLPDHDWENEAGIQRDPLPGDNYPNDVRPNVRRVLQMVQGDGTVSLNSFVSRHLSDGSGVLLDNADDIARELIKLVKERGRAHDWDNEPDITTIPPPPADNLAREPLLGLDPRYDGRWSYLGVIGQGGNGRAVLYVQYNTAGRIINRLVVKEVFLGRQWNNADEWYGPFKNRVPIEAAMHRVLPNHKHIVEFLGFSVFSGMKFIRHYTAFAELDDLHSLWNKHLGLQYYGVDQQDRRIIADIPTVAIAYFFEAMAAGACLMAHGALPDDRGNWPNGGGNGEAPEPAWRHSIVHQDIKLGNYFLANPTDSTVWPGLPVVKLGDFGNSLDRGDPYFAAVLLMPQEMGTDNWMAPEQIDVGQESNLVWSATNVYQVGLTILHLMSLTKASHQPSIATPETLLFTNLTYQQVYPPELVVLAESCCTRVPALRPSAKKVYMDIRKIAMAYPAGDHGVPLQFQRIPSDRILLTPADKYAVWAA</sequence>
<dbReference type="SMART" id="SM00220">
    <property type="entry name" value="S_TKc"/>
    <property type="match status" value="1"/>
</dbReference>
<keyword evidence="5" id="KW-0418">Kinase</keyword>
<evidence type="ECO:0000256" key="8">
    <source>
        <dbReference type="SAM" id="MobiDB-lite"/>
    </source>
</evidence>
<comment type="similarity">
    <text evidence="1">Belongs to the protein kinase superfamily. NEK Ser/Thr protein kinase family. NIMA subfamily.</text>
</comment>
<dbReference type="InterPro" id="IPR011009">
    <property type="entry name" value="Kinase-like_dom_sf"/>
</dbReference>
<dbReference type="GeneID" id="96003147"/>
<name>A0AB34KX49_9PEZI</name>
<evidence type="ECO:0000256" key="6">
    <source>
        <dbReference type="ARBA" id="ARBA00022840"/>
    </source>
</evidence>
<dbReference type="InterPro" id="IPR000719">
    <property type="entry name" value="Prot_kinase_dom"/>
</dbReference>
<dbReference type="PROSITE" id="PS00107">
    <property type="entry name" value="PROTEIN_KINASE_ATP"/>
    <property type="match status" value="1"/>
</dbReference>
<dbReference type="PANTHER" id="PTHR43671">
    <property type="entry name" value="SERINE/THREONINE-PROTEIN KINASE NEK"/>
    <property type="match status" value="1"/>
</dbReference>
<keyword evidence="3" id="KW-0808">Transferase</keyword>
<keyword evidence="6 7" id="KW-0067">ATP-binding</keyword>
<dbReference type="InterPro" id="IPR008271">
    <property type="entry name" value="Ser/Thr_kinase_AS"/>
</dbReference>
<dbReference type="Proteomes" id="UP000803884">
    <property type="component" value="Unassembled WGS sequence"/>
</dbReference>
<evidence type="ECO:0000259" key="9">
    <source>
        <dbReference type="PROSITE" id="PS50011"/>
    </source>
</evidence>
<evidence type="ECO:0000256" key="2">
    <source>
        <dbReference type="ARBA" id="ARBA00012513"/>
    </source>
</evidence>
<proteinExistence type="inferred from homology"/>
<dbReference type="GO" id="GO:0004674">
    <property type="term" value="F:protein serine/threonine kinase activity"/>
    <property type="evidence" value="ECO:0007669"/>
    <property type="project" value="UniProtKB-EC"/>
</dbReference>
<protein>
    <recommendedName>
        <fullName evidence="2">non-specific serine/threonine protein kinase</fullName>
        <ecNumber evidence="2">2.7.11.1</ecNumber>
    </recommendedName>
</protein>
<dbReference type="EC" id="2.7.11.1" evidence="2"/>
<feature type="binding site" evidence="7">
    <location>
        <position position="513"/>
    </location>
    <ligand>
        <name>ATP</name>
        <dbReference type="ChEBI" id="CHEBI:30616"/>
    </ligand>
</feature>
<feature type="region of interest" description="Disordered" evidence="8">
    <location>
        <begin position="185"/>
        <end position="297"/>
    </location>
</feature>
<dbReference type="InterPro" id="IPR050660">
    <property type="entry name" value="NEK_Ser/Thr_kinase"/>
</dbReference>
<dbReference type="Pfam" id="PF00069">
    <property type="entry name" value="Pkinase"/>
    <property type="match status" value="1"/>
</dbReference>
<evidence type="ECO:0000256" key="4">
    <source>
        <dbReference type="ARBA" id="ARBA00022741"/>
    </source>
</evidence>
<dbReference type="PROSITE" id="PS00108">
    <property type="entry name" value="PROTEIN_KINASE_ST"/>
    <property type="match status" value="1"/>
</dbReference>
<dbReference type="EMBL" id="JAAQHG020000004">
    <property type="protein sequence ID" value="KAL1589598.1"/>
    <property type="molecule type" value="Genomic_DNA"/>
</dbReference>
<gene>
    <name evidence="10" type="ORF">WHR41_01703</name>
</gene>
<dbReference type="AlphaFoldDB" id="A0AB34KX49"/>
<evidence type="ECO:0000256" key="3">
    <source>
        <dbReference type="ARBA" id="ARBA00022679"/>
    </source>
</evidence>
<dbReference type="Gene3D" id="1.10.510.10">
    <property type="entry name" value="Transferase(Phosphotransferase) domain 1"/>
    <property type="match status" value="1"/>
</dbReference>
<dbReference type="PANTHER" id="PTHR43671:SF13">
    <property type="entry name" value="SERINE_THREONINE-PROTEIN KINASE NEK2"/>
    <property type="match status" value="1"/>
</dbReference>
<reference evidence="10 11" key="1">
    <citation type="journal article" date="2020" name="Microbiol. Resour. Announc.">
        <title>Draft Genome Sequence of a Cladosporium Species Isolated from the Mesophotic Ascidian Didemnum maculosum.</title>
        <authorList>
            <person name="Gioti A."/>
            <person name="Siaperas R."/>
            <person name="Nikolaivits E."/>
            <person name="Le Goff G."/>
            <person name="Ouazzani J."/>
            <person name="Kotoulas G."/>
            <person name="Topakas E."/>
        </authorList>
    </citation>
    <scope>NUCLEOTIDE SEQUENCE [LARGE SCALE GENOMIC DNA]</scope>
    <source>
        <strain evidence="10 11">TM138-S3</strain>
    </source>
</reference>
<comment type="caution">
    <text evidence="10">The sequence shown here is derived from an EMBL/GenBank/DDBJ whole genome shotgun (WGS) entry which is preliminary data.</text>
</comment>
<keyword evidence="11" id="KW-1185">Reference proteome</keyword>
<accession>A0AB34KX49</accession>
<evidence type="ECO:0000313" key="10">
    <source>
        <dbReference type="EMBL" id="KAL1589598.1"/>
    </source>
</evidence>
<evidence type="ECO:0000256" key="7">
    <source>
        <dbReference type="PROSITE-ProRule" id="PRU10141"/>
    </source>
</evidence>
<organism evidence="10 11">
    <name type="scientific">Cladosporium halotolerans</name>
    <dbReference type="NCBI Taxonomy" id="1052096"/>
    <lineage>
        <taxon>Eukaryota</taxon>
        <taxon>Fungi</taxon>
        <taxon>Dikarya</taxon>
        <taxon>Ascomycota</taxon>
        <taxon>Pezizomycotina</taxon>
        <taxon>Dothideomycetes</taxon>
        <taxon>Dothideomycetidae</taxon>
        <taxon>Cladosporiales</taxon>
        <taxon>Cladosporiaceae</taxon>
        <taxon>Cladosporium</taxon>
    </lineage>
</organism>
<dbReference type="RefSeq" id="XP_069232703.1">
    <property type="nucleotide sequence ID" value="XM_069370309.1"/>
</dbReference>
<dbReference type="PROSITE" id="PS50011">
    <property type="entry name" value="PROTEIN_KINASE_DOM"/>
    <property type="match status" value="1"/>
</dbReference>
<dbReference type="InterPro" id="IPR017441">
    <property type="entry name" value="Protein_kinase_ATP_BS"/>
</dbReference>
<feature type="domain" description="Protein kinase" evidence="9">
    <location>
        <begin position="480"/>
        <end position="805"/>
    </location>
</feature>
<evidence type="ECO:0000256" key="5">
    <source>
        <dbReference type="ARBA" id="ARBA00022777"/>
    </source>
</evidence>
<keyword evidence="4 7" id="KW-0547">Nucleotide-binding</keyword>
<dbReference type="SUPFAM" id="SSF56112">
    <property type="entry name" value="Protein kinase-like (PK-like)"/>
    <property type="match status" value="1"/>
</dbReference>
<evidence type="ECO:0000256" key="1">
    <source>
        <dbReference type="ARBA" id="ARBA00010886"/>
    </source>
</evidence>
<evidence type="ECO:0000313" key="11">
    <source>
        <dbReference type="Proteomes" id="UP000803884"/>
    </source>
</evidence>
<dbReference type="GO" id="GO:0005524">
    <property type="term" value="F:ATP binding"/>
    <property type="evidence" value="ECO:0007669"/>
    <property type="project" value="UniProtKB-UniRule"/>
</dbReference>